<name>A0A5J4UFF7_9EUKA</name>
<evidence type="ECO:0000313" key="1">
    <source>
        <dbReference type="EMBL" id="KAA6369157.1"/>
    </source>
</evidence>
<organism evidence="1 2">
    <name type="scientific">Streblomastix strix</name>
    <dbReference type="NCBI Taxonomy" id="222440"/>
    <lineage>
        <taxon>Eukaryota</taxon>
        <taxon>Metamonada</taxon>
        <taxon>Preaxostyla</taxon>
        <taxon>Oxymonadida</taxon>
        <taxon>Streblomastigidae</taxon>
        <taxon>Streblomastix</taxon>
    </lineage>
</organism>
<proteinExistence type="predicted"/>
<dbReference type="EMBL" id="SNRW01016636">
    <property type="protein sequence ID" value="KAA6369157.1"/>
    <property type="molecule type" value="Genomic_DNA"/>
</dbReference>
<protein>
    <submittedName>
        <fullName evidence="1">Uncharacterized protein</fullName>
    </submittedName>
</protein>
<dbReference type="AlphaFoldDB" id="A0A5J4UFF7"/>
<gene>
    <name evidence="1" type="ORF">EZS28_035316</name>
</gene>
<accession>A0A5J4UFF7</accession>
<reference evidence="1 2" key="1">
    <citation type="submission" date="2019-03" db="EMBL/GenBank/DDBJ databases">
        <title>Single cell metagenomics reveals metabolic interactions within the superorganism composed of flagellate Streblomastix strix and complex community of Bacteroidetes bacteria on its surface.</title>
        <authorList>
            <person name="Treitli S.C."/>
            <person name="Kolisko M."/>
            <person name="Husnik F."/>
            <person name="Keeling P."/>
            <person name="Hampl V."/>
        </authorList>
    </citation>
    <scope>NUCLEOTIDE SEQUENCE [LARGE SCALE GENOMIC DNA]</scope>
    <source>
        <strain evidence="1">ST1C</strain>
    </source>
</reference>
<evidence type="ECO:0000313" key="2">
    <source>
        <dbReference type="Proteomes" id="UP000324800"/>
    </source>
</evidence>
<comment type="caution">
    <text evidence="1">The sequence shown here is derived from an EMBL/GenBank/DDBJ whole genome shotgun (WGS) entry which is preliminary data.</text>
</comment>
<dbReference type="Proteomes" id="UP000324800">
    <property type="component" value="Unassembled WGS sequence"/>
</dbReference>
<sequence>MQGDNSIRLGARTDNQNTLAGFMGTRSYPMSWQVDQTPMFRYLCDAVIRIMFDDNPEPQVLNLEVIGEFSGSIIASG</sequence>